<evidence type="ECO:0000256" key="1">
    <source>
        <dbReference type="SAM" id="MobiDB-lite"/>
    </source>
</evidence>
<gene>
    <name evidence="2" type="ORF">NGRA_1051</name>
</gene>
<comment type="caution">
    <text evidence="2">The sequence shown here is derived from an EMBL/GenBank/DDBJ whole genome shotgun (WGS) entry which is preliminary data.</text>
</comment>
<evidence type="ECO:0000313" key="3">
    <source>
        <dbReference type="Proteomes" id="UP000740883"/>
    </source>
</evidence>
<name>A0A9P6H2F3_9MICR</name>
<protein>
    <submittedName>
        <fullName evidence="2">Uncharacterized protein</fullName>
    </submittedName>
</protein>
<feature type="region of interest" description="Disordered" evidence="1">
    <location>
        <begin position="535"/>
        <end position="554"/>
    </location>
</feature>
<proteinExistence type="predicted"/>
<dbReference type="InterPro" id="IPR016024">
    <property type="entry name" value="ARM-type_fold"/>
</dbReference>
<reference evidence="2 3" key="1">
    <citation type="journal article" date="2020" name="Genome Biol. Evol.">
        <title>Comparative genomics of strictly vertically transmitted, feminizing microsporidia endosymbionts of amphipod crustaceans.</title>
        <authorList>
            <person name="Cormier A."/>
            <person name="Chebbi M.A."/>
            <person name="Giraud I."/>
            <person name="Wattier R."/>
            <person name="Teixeira M."/>
            <person name="Gilbert C."/>
            <person name="Rigaud T."/>
            <person name="Cordaux R."/>
        </authorList>
    </citation>
    <scope>NUCLEOTIDE SEQUENCE [LARGE SCALE GENOMIC DNA]</scope>
    <source>
        <strain evidence="2 3">Ou3-Ou53</strain>
    </source>
</reference>
<keyword evidence="3" id="KW-1185">Reference proteome</keyword>
<dbReference type="EMBL" id="SBJO01000054">
    <property type="protein sequence ID" value="KAF9763775.1"/>
    <property type="molecule type" value="Genomic_DNA"/>
</dbReference>
<dbReference type="Proteomes" id="UP000740883">
    <property type="component" value="Unassembled WGS sequence"/>
</dbReference>
<evidence type="ECO:0000313" key="2">
    <source>
        <dbReference type="EMBL" id="KAF9763775.1"/>
    </source>
</evidence>
<dbReference type="AlphaFoldDB" id="A0A9P6H2F3"/>
<dbReference type="SUPFAM" id="SSF48371">
    <property type="entry name" value="ARM repeat"/>
    <property type="match status" value="1"/>
</dbReference>
<organism evidence="2 3">
    <name type="scientific">Nosema granulosis</name>
    <dbReference type="NCBI Taxonomy" id="83296"/>
    <lineage>
        <taxon>Eukaryota</taxon>
        <taxon>Fungi</taxon>
        <taxon>Fungi incertae sedis</taxon>
        <taxon>Microsporidia</taxon>
        <taxon>Nosematidae</taxon>
        <taxon>Nosema</taxon>
    </lineage>
</organism>
<sequence>MTLKEYEEIKKYISEDLSLDPNFDVKKALVYKDKDYLIQKGLWTEAIKRKIISYNTLHNFTNIRKVQIQNNFFAYSLLHLIFKYQIEYPKGIEGDVLMIQDLCLSKGIEYVDVDYFFRLNRKPTKEFVKYLYENNGLDSTMLEEEEYYEKLLELEDFECDFKKRVFNSVASKFKFIKRQPYNEWYKYKDVFTDDFLIEHMGSFRYKDLLSLRNEHQLYSLMERASYQERYKLYSNLILDENTVMETRKQLKSLVKANIANKKTKFFSLACLHPLSVIYECIEQIVCFAPLIELVGEVISCMDQRIKDVFVFYILKYIQKKDSFVKEDCFARWFVNISSLLKHIYSHINSLPVIDYIKELLRRRKYSCVLLLESIKIPKDVYSSLKGVHRKVFKYEDYDLKLKMDVSDKYSILINRQVKIHPTVDNFKYMTPYEVRSIQKSHLDHVEKLIKAIDILEEDYFAIRNLALIVSTFKDSLLPYHNKIAKLFTRYSEHEDKDVKVLCLSVLSKLVVTKEVEKSTKSIKNIQNEVKRQKIEDKKATKDKKPIEDKKAIKNKKDIENKKPIEDKKITEDIEDKKDIKDKKITEDIEDKKDIKDKKITEDIEDESLEMGEIKRGAIKLPNRLSDRFPTREKMTVNRNNKVMRKRERIPRDIMKMPPSPIPRPVVPPIPRPVVYPIPRPGAPSQQFIPEPGKRVRECYLYDKDGRRIKNIKDYYRRGFPKDFYY</sequence>
<accession>A0A9P6H2F3</accession>
<dbReference type="OrthoDB" id="10548866at2759"/>